<dbReference type="STRING" id="697281.Mahau_1203"/>
<dbReference type="KEGG" id="mas:Mahau_1203"/>
<organism evidence="1 2">
    <name type="scientific">Mahella australiensis (strain DSM 15567 / CIP 107919 / 50-1 BON)</name>
    <dbReference type="NCBI Taxonomy" id="697281"/>
    <lineage>
        <taxon>Bacteria</taxon>
        <taxon>Bacillati</taxon>
        <taxon>Bacillota</taxon>
        <taxon>Clostridia</taxon>
        <taxon>Thermoanaerobacterales</taxon>
        <taxon>Thermoanaerobacterales Family IV. Incertae Sedis</taxon>
        <taxon>Mahella</taxon>
    </lineage>
</organism>
<accession>F3ZW19</accession>
<keyword evidence="2" id="KW-1185">Reference proteome</keyword>
<evidence type="ECO:0000313" key="1">
    <source>
        <dbReference type="EMBL" id="AEE96399.1"/>
    </source>
</evidence>
<dbReference type="Proteomes" id="UP000008457">
    <property type="component" value="Chromosome"/>
</dbReference>
<name>F3ZW19_MAHA5</name>
<dbReference type="AlphaFoldDB" id="F3ZW19"/>
<dbReference type="RefSeq" id="WP_013780829.1">
    <property type="nucleotide sequence ID" value="NC_015520.1"/>
</dbReference>
<evidence type="ECO:0000313" key="2">
    <source>
        <dbReference type="Proteomes" id="UP000008457"/>
    </source>
</evidence>
<reference evidence="2" key="1">
    <citation type="submission" date="2010-11" db="EMBL/GenBank/DDBJ databases">
        <title>The complete genome of Mahella australiensis DSM 15567.</title>
        <authorList>
            <consortium name="US DOE Joint Genome Institute (JGI-PGF)"/>
            <person name="Lucas S."/>
            <person name="Copeland A."/>
            <person name="Lapidus A."/>
            <person name="Bruce D."/>
            <person name="Goodwin L."/>
            <person name="Pitluck S."/>
            <person name="Kyrpides N."/>
            <person name="Mavromatis K."/>
            <person name="Pagani I."/>
            <person name="Ivanova N."/>
            <person name="Teshima H."/>
            <person name="Brettin T."/>
            <person name="Detter J.C."/>
            <person name="Han C."/>
            <person name="Tapia R."/>
            <person name="Land M."/>
            <person name="Hauser L."/>
            <person name="Markowitz V."/>
            <person name="Cheng J.-F."/>
            <person name="Hugenholtz P."/>
            <person name="Woyke T."/>
            <person name="Wu D."/>
            <person name="Spring S."/>
            <person name="Pukall R."/>
            <person name="Steenblock K."/>
            <person name="Schneider S."/>
            <person name="Klenk H.-P."/>
            <person name="Eisen J.A."/>
        </authorList>
    </citation>
    <scope>NUCLEOTIDE SEQUENCE [LARGE SCALE GENOMIC DNA]</scope>
    <source>
        <strain evidence="2">DSM 15567 / CIP 107919 / 50-1 BON</strain>
    </source>
</reference>
<dbReference type="EMBL" id="CP002360">
    <property type="protein sequence ID" value="AEE96399.1"/>
    <property type="molecule type" value="Genomic_DNA"/>
</dbReference>
<protein>
    <submittedName>
        <fullName evidence="1">Uncharacterized protein</fullName>
    </submittedName>
</protein>
<proteinExistence type="predicted"/>
<dbReference type="HOGENOM" id="CLU_1893674_0_0_9"/>
<gene>
    <name evidence="1" type="ordered locus">Mahau_1203</name>
</gene>
<dbReference type="eggNOG" id="ENOG502ZCW7">
    <property type="taxonomic scope" value="Bacteria"/>
</dbReference>
<sequence length="134" mass="15554">MSIIIILLLTVVILTLVMLASIWQINAAAKLMVGTKHHDMEYIINTGKVPQSWSKPFEKKIAKLKRRANSQMEILELKEKANEDYMHKLSKLIDYAKTTKLVDSEETRQILVESLDVVFNEWKEKNERGWLLGE</sequence>
<reference evidence="1 2" key="2">
    <citation type="journal article" date="2011" name="Stand. Genomic Sci.">
        <title>Complete genome sequence of Mahella australiensis type strain (50-1 BON).</title>
        <authorList>
            <person name="Sikorski J."/>
            <person name="Teshima H."/>
            <person name="Nolan M."/>
            <person name="Lucas S."/>
            <person name="Hammon N."/>
            <person name="Deshpande S."/>
            <person name="Cheng J.F."/>
            <person name="Pitluck S."/>
            <person name="Liolios K."/>
            <person name="Pagani I."/>
            <person name="Ivanova N."/>
            <person name="Huntemann M."/>
            <person name="Mavromatis K."/>
            <person name="Ovchinikova G."/>
            <person name="Pati A."/>
            <person name="Tapia R."/>
            <person name="Han C."/>
            <person name="Goodwin L."/>
            <person name="Chen A."/>
            <person name="Palaniappan K."/>
            <person name="Land M."/>
            <person name="Hauser L."/>
            <person name="Ngatchou-Djao O.D."/>
            <person name="Rohde M."/>
            <person name="Pukall R."/>
            <person name="Spring S."/>
            <person name="Abt B."/>
            <person name="Goker M."/>
            <person name="Detter J.C."/>
            <person name="Woyke T."/>
            <person name="Bristow J."/>
            <person name="Markowitz V."/>
            <person name="Hugenholtz P."/>
            <person name="Eisen J.A."/>
            <person name="Kyrpides N.C."/>
            <person name="Klenk H.P."/>
            <person name="Lapidus A."/>
        </authorList>
    </citation>
    <scope>NUCLEOTIDE SEQUENCE [LARGE SCALE GENOMIC DNA]</scope>
    <source>
        <strain evidence="2">DSM 15567 / CIP 107919 / 50-1 BON</strain>
    </source>
</reference>